<comment type="similarity">
    <text evidence="1">Belongs to the cycloisomerase 2 family.</text>
</comment>
<name>A0AAD4BDZ2_BOLED</name>
<keyword evidence="3" id="KW-1185">Reference proteome</keyword>
<dbReference type="InterPro" id="IPR019405">
    <property type="entry name" value="Lactonase_7-beta_prop"/>
</dbReference>
<evidence type="ECO:0000313" key="2">
    <source>
        <dbReference type="EMBL" id="KAF8422790.1"/>
    </source>
</evidence>
<dbReference type="InterPro" id="IPR050282">
    <property type="entry name" value="Cycloisomerase_2"/>
</dbReference>
<evidence type="ECO:0000256" key="1">
    <source>
        <dbReference type="ARBA" id="ARBA00005564"/>
    </source>
</evidence>
<dbReference type="PANTHER" id="PTHR30344:SF1">
    <property type="entry name" value="6-PHOSPHOGLUCONOLACTONASE"/>
    <property type="match status" value="1"/>
</dbReference>
<dbReference type="GO" id="GO:0017057">
    <property type="term" value="F:6-phosphogluconolactonase activity"/>
    <property type="evidence" value="ECO:0007669"/>
    <property type="project" value="TreeGrafter"/>
</dbReference>
<comment type="caution">
    <text evidence="2">The sequence shown here is derived from an EMBL/GenBank/DDBJ whole genome shotgun (WGS) entry which is preliminary data.</text>
</comment>
<dbReference type="InterPro" id="IPR015943">
    <property type="entry name" value="WD40/YVTN_repeat-like_dom_sf"/>
</dbReference>
<protein>
    <submittedName>
        <fullName evidence="2">Isomerase YbhE</fullName>
    </submittedName>
</protein>
<accession>A0AAD4BDZ2</accession>
<reference evidence="2" key="1">
    <citation type="submission" date="2019-10" db="EMBL/GenBank/DDBJ databases">
        <authorList>
            <consortium name="DOE Joint Genome Institute"/>
            <person name="Kuo A."/>
            <person name="Miyauchi S."/>
            <person name="Kiss E."/>
            <person name="Drula E."/>
            <person name="Kohler A."/>
            <person name="Sanchez-Garcia M."/>
            <person name="Andreopoulos B."/>
            <person name="Barry K.W."/>
            <person name="Bonito G."/>
            <person name="Buee M."/>
            <person name="Carver A."/>
            <person name="Chen C."/>
            <person name="Cichocki N."/>
            <person name="Clum A."/>
            <person name="Culley D."/>
            <person name="Crous P.W."/>
            <person name="Fauchery L."/>
            <person name="Girlanda M."/>
            <person name="Hayes R."/>
            <person name="Keri Z."/>
            <person name="LaButti K."/>
            <person name="Lipzen A."/>
            <person name="Lombard V."/>
            <person name="Magnuson J."/>
            <person name="Maillard F."/>
            <person name="Morin E."/>
            <person name="Murat C."/>
            <person name="Nolan M."/>
            <person name="Ohm R."/>
            <person name="Pangilinan J."/>
            <person name="Pereira M."/>
            <person name="Perotto S."/>
            <person name="Peter M."/>
            <person name="Riley R."/>
            <person name="Sitrit Y."/>
            <person name="Stielow B."/>
            <person name="Szollosi G."/>
            <person name="Zifcakova L."/>
            <person name="Stursova M."/>
            <person name="Spatafora J.W."/>
            <person name="Tedersoo L."/>
            <person name="Vaario L.-M."/>
            <person name="Yamada A."/>
            <person name="Yan M."/>
            <person name="Wang P."/>
            <person name="Xu J."/>
            <person name="Bruns T."/>
            <person name="Baldrian P."/>
            <person name="Vilgalys R."/>
            <person name="Henrissat B."/>
            <person name="Grigoriev I.V."/>
            <person name="Hibbett D."/>
            <person name="Nagy L.G."/>
            <person name="Martin F.M."/>
        </authorList>
    </citation>
    <scope>NUCLEOTIDE SEQUENCE</scope>
    <source>
        <strain evidence="2">BED1</strain>
    </source>
</reference>
<dbReference type="GO" id="GO:0016853">
    <property type="term" value="F:isomerase activity"/>
    <property type="evidence" value="ECO:0007669"/>
    <property type="project" value="UniProtKB-KW"/>
</dbReference>
<keyword evidence="2" id="KW-0413">Isomerase</keyword>
<dbReference type="Proteomes" id="UP001194468">
    <property type="component" value="Unassembled WGS sequence"/>
</dbReference>
<proteinExistence type="inferred from homology"/>
<gene>
    <name evidence="2" type="ORF">L210DRAFT_3571044</name>
</gene>
<dbReference type="AlphaFoldDB" id="A0AAD4BDZ2"/>
<dbReference type="PANTHER" id="PTHR30344">
    <property type="entry name" value="6-PHOSPHOGLUCONOLACTONASE-RELATED"/>
    <property type="match status" value="1"/>
</dbReference>
<dbReference type="EMBL" id="WHUW01000121">
    <property type="protein sequence ID" value="KAF8422790.1"/>
    <property type="molecule type" value="Genomic_DNA"/>
</dbReference>
<dbReference type="SUPFAM" id="SSF75011">
    <property type="entry name" value="3-carboxy-cis,cis-mucoante lactonizing enzyme"/>
    <property type="match status" value="1"/>
</dbReference>
<dbReference type="Gene3D" id="2.130.10.10">
    <property type="entry name" value="YVTN repeat-like/Quinoprotein amine dehydrogenase"/>
    <property type="match status" value="1"/>
</dbReference>
<dbReference type="Pfam" id="PF10282">
    <property type="entry name" value="Lactonase"/>
    <property type="match status" value="1"/>
</dbReference>
<reference evidence="2" key="2">
    <citation type="journal article" date="2020" name="Nat. Commun.">
        <title>Large-scale genome sequencing of mycorrhizal fungi provides insights into the early evolution of symbiotic traits.</title>
        <authorList>
            <person name="Miyauchi S."/>
            <person name="Kiss E."/>
            <person name="Kuo A."/>
            <person name="Drula E."/>
            <person name="Kohler A."/>
            <person name="Sanchez-Garcia M."/>
            <person name="Morin E."/>
            <person name="Andreopoulos B."/>
            <person name="Barry K.W."/>
            <person name="Bonito G."/>
            <person name="Buee M."/>
            <person name="Carver A."/>
            <person name="Chen C."/>
            <person name="Cichocki N."/>
            <person name="Clum A."/>
            <person name="Culley D."/>
            <person name="Crous P.W."/>
            <person name="Fauchery L."/>
            <person name="Girlanda M."/>
            <person name="Hayes R.D."/>
            <person name="Keri Z."/>
            <person name="LaButti K."/>
            <person name="Lipzen A."/>
            <person name="Lombard V."/>
            <person name="Magnuson J."/>
            <person name="Maillard F."/>
            <person name="Murat C."/>
            <person name="Nolan M."/>
            <person name="Ohm R.A."/>
            <person name="Pangilinan J."/>
            <person name="Pereira M.F."/>
            <person name="Perotto S."/>
            <person name="Peter M."/>
            <person name="Pfister S."/>
            <person name="Riley R."/>
            <person name="Sitrit Y."/>
            <person name="Stielow J.B."/>
            <person name="Szollosi G."/>
            <person name="Zifcakova L."/>
            <person name="Stursova M."/>
            <person name="Spatafora J.W."/>
            <person name="Tedersoo L."/>
            <person name="Vaario L.M."/>
            <person name="Yamada A."/>
            <person name="Yan M."/>
            <person name="Wang P."/>
            <person name="Xu J."/>
            <person name="Bruns T."/>
            <person name="Baldrian P."/>
            <person name="Vilgalys R."/>
            <person name="Dunand C."/>
            <person name="Henrissat B."/>
            <person name="Grigoriev I.V."/>
            <person name="Hibbett D."/>
            <person name="Nagy L.G."/>
            <person name="Martin F.M."/>
        </authorList>
    </citation>
    <scope>NUCLEOTIDE SEQUENCE</scope>
    <source>
        <strain evidence="2">BED1</strain>
    </source>
</reference>
<evidence type="ECO:0000313" key="3">
    <source>
        <dbReference type="Proteomes" id="UP001194468"/>
    </source>
</evidence>
<sequence>MATYKILVGSYTDSIYTLTFAPSPSSGTPTLTLLSQVHVGPNPSWIEAHPSDRSLVFAGLEQTDGQIVVLKYDKDGKGHKVDAATCPSGGADPCSLLLTENEVIVANYSGGTLATMPISTSPPYTRPAELWILATPFEDGKPGRDLSRQEISHPHQAVFNPLNTTEKELLVPDLGSDKVWQLTKGSDGHWAIRGFVSAETGGGPRHIAIYGNVLYILLELTSQLAVYKFNSGLPTTHLTTLSTTKQSPAPSYMKAAEILIPKPNRSFPMGYIYISNREDQHPDGDTIAIFSLEKGEEHPELVGEVRTGLRHIRGMVFGGEDDKWLVVGGAGREGRGVGSGVKIYERVEGGKGLRQIAELDSTVGSKLNATAFIWL</sequence>
<organism evidence="2 3">
    <name type="scientific">Boletus edulis BED1</name>
    <dbReference type="NCBI Taxonomy" id="1328754"/>
    <lineage>
        <taxon>Eukaryota</taxon>
        <taxon>Fungi</taxon>
        <taxon>Dikarya</taxon>
        <taxon>Basidiomycota</taxon>
        <taxon>Agaricomycotina</taxon>
        <taxon>Agaricomycetes</taxon>
        <taxon>Agaricomycetidae</taxon>
        <taxon>Boletales</taxon>
        <taxon>Boletineae</taxon>
        <taxon>Boletaceae</taxon>
        <taxon>Boletoideae</taxon>
        <taxon>Boletus</taxon>
    </lineage>
</organism>